<dbReference type="Gene3D" id="1.25.40.90">
    <property type="match status" value="1"/>
</dbReference>
<evidence type="ECO:0000256" key="2">
    <source>
        <dbReference type="ARBA" id="ARBA00004555"/>
    </source>
</evidence>
<evidence type="ECO:0000259" key="10">
    <source>
        <dbReference type="PROSITE" id="PS50942"/>
    </source>
</evidence>
<keyword evidence="4" id="KW-0254">Endocytosis</keyword>
<dbReference type="GO" id="GO:0005546">
    <property type="term" value="F:phosphatidylinositol-4,5-bisphosphate binding"/>
    <property type="evidence" value="ECO:0007669"/>
    <property type="project" value="TreeGrafter"/>
</dbReference>
<keyword evidence="12" id="KW-1185">Reference proteome</keyword>
<feature type="compositionally biased region" description="Pro residues" evidence="9">
    <location>
        <begin position="384"/>
        <end position="393"/>
    </location>
</feature>
<dbReference type="InterPro" id="IPR008942">
    <property type="entry name" value="ENTH_VHS"/>
</dbReference>
<accession>A0A2P5EPA4</accession>
<evidence type="ECO:0000256" key="9">
    <source>
        <dbReference type="SAM" id="MobiDB-lite"/>
    </source>
</evidence>
<dbReference type="InterPro" id="IPR014712">
    <property type="entry name" value="ANTH_dom_sf"/>
</dbReference>
<sequence length="594" mass="65614">MGTLQSWRKAYGALKDTTKVGLAHVNSDYADLDVAIVKATNHVECPPKERHLRKILIATSAIRPRADVAYCIRALSRRLAKTHNWTVALKTLIVIHRTLREGDPTFREELLNFSQRGRILQLSNFKDDSSPIAWDCSAWVRTYGLFLEERLECFRILKYDIEAERLPRPAQGQEKLGDRVFVFLGLKLDIVFGGRVASVVVRGYSRTRELDSEELLEHLPALQQLLYRLIGCRPEGAAVGNYVIQYALALVLKESFKIYCAVNDGIINLVDKFFEMPRHEAVKALDIYKRAGQQAASLSDFYEVCKGLELARNFQFPVLREPPQSFLNTMEEYIREAPRVVTVPTEPLLQLTYKPEEGSSEETQLPSDEPVAPPSDIVSDVEPATPPPPPPAAPQSSMDTGDLLGLSFDAPDVSVIEERNALALAIVPSETNTAPTFNSNAVESKDFDPTGWELALVTTPSTNISSATERQLGGGLDSLTLNSLYDEAAYRASQQPVYGAPAPNPFEVQDPFAMSNTIAPPPSVQMATIAQQQANPFGPYQPTYQPQPQPQPQLQQNLIMGPTNPFGDAGFGAYPTNPVSHPQNNNPFGATGLL</sequence>
<evidence type="ECO:0000313" key="12">
    <source>
        <dbReference type="Proteomes" id="UP000237000"/>
    </source>
</evidence>
<dbReference type="GO" id="GO:0005794">
    <property type="term" value="C:Golgi apparatus"/>
    <property type="evidence" value="ECO:0007669"/>
    <property type="project" value="UniProtKB-SubCell"/>
</dbReference>
<feature type="domain" description="ENTH" evidence="10">
    <location>
        <begin position="24"/>
        <end position="161"/>
    </location>
</feature>
<dbReference type="GO" id="GO:0000149">
    <property type="term" value="F:SNARE binding"/>
    <property type="evidence" value="ECO:0007669"/>
    <property type="project" value="UniProtKB-ARBA"/>
</dbReference>
<dbReference type="PANTHER" id="PTHR22951">
    <property type="entry name" value="CLATHRIN ASSEMBLY PROTEIN"/>
    <property type="match status" value="1"/>
</dbReference>
<dbReference type="InterPro" id="IPR045192">
    <property type="entry name" value="AP180-like"/>
</dbReference>
<dbReference type="FunFam" id="1.25.40.90:FF:000005">
    <property type="entry name" value="Clathrin assembly protein AP180"/>
    <property type="match status" value="1"/>
</dbReference>
<keyword evidence="7" id="KW-0168">Coated pit</keyword>
<dbReference type="STRING" id="63057.A0A2P5EPA4"/>
<protein>
    <submittedName>
        <fullName evidence="11">AP180 N-terminal domain containing protein</fullName>
    </submittedName>
</protein>
<evidence type="ECO:0000256" key="5">
    <source>
        <dbReference type="ARBA" id="ARBA00023034"/>
    </source>
</evidence>
<dbReference type="InParanoid" id="A0A2P5EPA4"/>
<dbReference type="InterPro" id="IPR011417">
    <property type="entry name" value="ANTH_dom"/>
</dbReference>
<dbReference type="InterPro" id="IPR013809">
    <property type="entry name" value="ENTH"/>
</dbReference>
<keyword evidence="6" id="KW-0472">Membrane</keyword>
<dbReference type="InterPro" id="IPR048050">
    <property type="entry name" value="ANTH_N_plant"/>
</dbReference>
<dbReference type="GO" id="GO:0048268">
    <property type="term" value="P:clathrin coat assembly"/>
    <property type="evidence" value="ECO:0007669"/>
    <property type="project" value="InterPro"/>
</dbReference>
<dbReference type="PROSITE" id="PS50942">
    <property type="entry name" value="ENTH"/>
    <property type="match status" value="1"/>
</dbReference>
<evidence type="ECO:0000256" key="6">
    <source>
        <dbReference type="ARBA" id="ARBA00023136"/>
    </source>
</evidence>
<dbReference type="SUPFAM" id="SSF89009">
    <property type="entry name" value="GAT-like domain"/>
    <property type="match status" value="1"/>
</dbReference>
<dbReference type="PANTHER" id="PTHR22951:SF89">
    <property type="entry name" value="OS05G0549000 PROTEIN"/>
    <property type="match status" value="1"/>
</dbReference>
<dbReference type="GO" id="GO:0005905">
    <property type="term" value="C:clathrin-coated pit"/>
    <property type="evidence" value="ECO:0007669"/>
    <property type="project" value="UniProtKB-SubCell"/>
</dbReference>
<dbReference type="OrthoDB" id="44015at2759"/>
<dbReference type="GO" id="GO:0005545">
    <property type="term" value="F:1-phosphatidylinositol binding"/>
    <property type="evidence" value="ECO:0007669"/>
    <property type="project" value="InterPro"/>
</dbReference>
<dbReference type="EMBL" id="JXTC01000118">
    <property type="protein sequence ID" value="PON87377.1"/>
    <property type="molecule type" value="Genomic_DNA"/>
</dbReference>
<dbReference type="Pfam" id="PF07651">
    <property type="entry name" value="ANTH"/>
    <property type="match status" value="1"/>
</dbReference>
<dbReference type="GO" id="GO:0030136">
    <property type="term" value="C:clathrin-coated vesicle"/>
    <property type="evidence" value="ECO:0007669"/>
    <property type="project" value="UniProtKB-SubCell"/>
</dbReference>
<comment type="caution">
    <text evidence="11">The sequence shown here is derived from an EMBL/GenBank/DDBJ whole genome shotgun (WGS) entry which is preliminary data.</text>
</comment>
<dbReference type="GO" id="GO:0006900">
    <property type="term" value="P:vesicle budding from membrane"/>
    <property type="evidence" value="ECO:0007669"/>
    <property type="project" value="TreeGrafter"/>
</dbReference>
<evidence type="ECO:0000256" key="8">
    <source>
        <dbReference type="ARBA" id="ARBA00023329"/>
    </source>
</evidence>
<feature type="region of interest" description="Disordered" evidence="9">
    <location>
        <begin position="355"/>
        <end position="404"/>
    </location>
</feature>
<evidence type="ECO:0000256" key="1">
    <source>
        <dbReference type="ARBA" id="ARBA00004132"/>
    </source>
</evidence>
<dbReference type="CDD" id="cd03564">
    <property type="entry name" value="ANTH_N"/>
    <property type="match status" value="1"/>
</dbReference>
<dbReference type="AlphaFoldDB" id="A0A2P5EPA4"/>
<keyword evidence="5" id="KW-0333">Golgi apparatus</keyword>
<dbReference type="SUPFAM" id="SSF48464">
    <property type="entry name" value="ENTH/VHS domain"/>
    <property type="match status" value="1"/>
</dbReference>
<evidence type="ECO:0000256" key="3">
    <source>
        <dbReference type="ARBA" id="ARBA00004600"/>
    </source>
</evidence>
<comment type="subcellular location">
    <subcellularLocation>
        <location evidence="1">Cytoplasmic vesicle</location>
        <location evidence="1">Clathrin-coated vesicle</location>
    </subcellularLocation>
    <subcellularLocation>
        <location evidence="2">Golgi apparatus</location>
    </subcellularLocation>
    <subcellularLocation>
        <location evidence="3">Membrane</location>
        <location evidence="3">Clathrin-coated pit</location>
    </subcellularLocation>
</comment>
<name>A0A2P5EPA4_TREOI</name>
<dbReference type="FunFam" id="1.20.58.150:FF:000003">
    <property type="entry name" value="Putative clathrin assembly protein"/>
    <property type="match status" value="1"/>
</dbReference>
<evidence type="ECO:0000256" key="4">
    <source>
        <dbReference type="ARBA" id="ARBA00022583"/>
    </source>
</evidence>
<evidence type="ECO:0000313" key="11">
    <source>
        <dbReference type="EMBL" id="PON87377.1"/>
    </source>
</evidence>
<dbReference type="GO" id="GO:0072583">
    <property type="term" value="P:clathrin-dependent endocytosis"/>
    <property type="evidence" value="ECO:0007669"/>
    <property type="project" value="InterPro"/>
</dbReference>
<reference evidence="12" key="1">
    <citation type="submission" date="2016-06" db="EMBL/GenBank/DDBJ databases">
        <title>Parallel loss of symbiosis genes in relatives of nitrogen-fixing non-legume Parasponia.</title>
        <authorList>
            <person name="Van Velzen R."/>
            <person name="Holmer R."/>
            <person name="Bu F."/>
            <person name="Rutten L."/>
            <person name="Van Zeijl A."/>
            <person name="Liu W."/>
            <person name="Santuari L."/>
            <person name="Cao Q."/>
            <person name="Sharma T."/>
            <person name="Shen D."/>
            <person name="Roswanjaya Y."/>
            <person name="Wardhani T."/>
            <person name="Kalhor M.S."/>
            <person name="Jansen J."/>
            <person name="Van den Hoogen J."/>
            <person name="Gungor B."/>
            <person name="Hartog M."/>
            <person name="Hontelez J."/>
            <person name="Verver J."/>
            <person name="Yang W.-C."/>
            <person name="Schijlen E."/>
            <person name="Repin R."/>
            <person name="Schilthuizen M."/>
            <person name="Schranz E."/>
            <person name="Heidstra R."/>
            <person name="Miyata K."/>
            <person name="Fedorova E."/>
            <person name="Kohlen W."/>
            <person name="Bisseling T."/>
            <person name="Smit S."/>
            <person name="Geurts R."/>
        </authorList>
    </citation>
    <scope>NUCLEOTIDE SEQUENCE [LARGE SCALE GENOMIC DNA]</scope>
    <source>
        <strain evidence="12">cv. RG33-2</strain>
    </source>
</reference>
<proteinExistence type="predicted"/>
<organism evidence="11 12">
    <name type="scientific">Trema orientale</name>
    <name type="common">Charcoal tree</name>
    <name type="synonym">Celtis orientalis</name>
    <dbReference type="NCBI Taxonomy" id="63057"/>
    <lineage>
        <taxon>Eukaryota</taxon>
        <taxon>Viridiplantae</taxon>
        <taxon>Streptophyta</taxon>
        <taxon>Embryophyta</taxon>
        <taxon>Tracheophyta</taxon>
        <taxon>Spermatophyta</taxon>
        <taxon>Magnoliopsida</taxon>
        <taxon>eudicotyledons</taxon>
        <taxon>Gunneridae</taxon>
        <taxon>Pentapetalae</taxon>
        <taxon>rosids</taxon>
        <taxon>fabids</taxon>
        <taxon>Rosales</taxon>
        <taxon>Cannabaceae</taxon>
        <taxon>Trema</taxon>
    </lineage>
</organism>
<dbReference type="FunCoup" id="A0A2P5EPA4">
    <property type="interactions" value="2530"/>
</dbReference>
<dbReference type="SMART" id="SM00273">
    <property type="entry name" value="ENTH"/>
    <property type="match status" value="1"/>
</dbReference>
<dbReference type="Proteomes" id="UP000237000">
    <property type="component" value="Unassembled WGS sequence"/>
</dbReference>
<dbReference type="GO" id="GO:0032050">
    <property type="term" value="F:clathrin heavy chain binding"/>
    <property type="evidence" value="ECO:0007669"/>
    <property type="project" value="TreeGrafter"/>
</dbReference>
<gene>
    <name evidence="11" type="ORF">TorRG33x02_168690</name>
</gene>
<evidence type="ECO:0000256" key="7">
    <source>
        <dbReference type="ARBA" id="ARBA00023176"/>
    </source>
</evidence>
<keyword evidence="8" id="KW-0968">Cytoplasmic vesicle</keyword>
<dbReference type="Gene3D" id="1.20.58.150">
    <property type="entry name" value="ANTH domain"/>
    <property type="match status" value="1"/>
</dbReference>